<evidence type="ECO:0000259" key="5">
    <source>
        <dbReference type="Pfam" id="PF07992"/>
    </source>
</evidence>
<dbReference type="InterPro" id="IPR023753">
    <property type="entry name" value="FAD/NAD-binding_dom"/>
</dbReference>
<proteinExistence type="predicted"/>
<dbReference type="eggNOG" id="COG1251">
    <property type="taxonomic scope" value="Bacteria"/>
</dbReference>
<evidence type="ECO:0000256" key="1">
    <source>
        <dbReference type="ARBA" id="ARBA00001974"/>
    </source>
</evidence>
<dbReference type="Gene3D" id="3.30.390.30">
    <property type="match status" value="1"/>
</dbReference>
<organism evidence="7 8">
    <name type="scientific">Sphingobium herbicidovorans (strain ATCC 700291 / DSM 11019 / CCUG 56400 / KCTC 2939 / LMG 18315 / NBRC 16415 / MH)</name>
    <name type="common">Sphingomonas herbicidovorans</name>
    <dbReference type="NCBI Taxonomy" id="1219045"/>
    <lineage>
        <taxon>Bacteria</taxon>
        <taxon>Pseudomonadati</taxon>
        <taxon>Pseudomonadota</taxon>
        <taxon>Alphaproteobacteria</taxon>
        <taxon>Sphingomonadales</taxon>
        <taxon>Sphingomonadaceae</taxon>
        <taxon>Sphingobium</taxon>
    </lineage>
</organism>
<sequence length="412" mass="43336">MTVGPQSIVVVGGGHAGGAIALSLRENGATGDIVIVGEEPVAPYERPALSKEMLLAQVDAPVPLASPERWPERGIALRLATKVAAIDRTHRCVLLEDDSALPYDVLILATGGTARSISGSLEAGAFTLRTVADAESLRSRARISRSALILGGGLIGLEVAASLRQAGLEVDLVGADRQVAARSFPRVASDWIADAHVKAGVRLHLGSRVTALRRAEGGIEAQLANGQHLVSDLVILGLGIEPNSRLAADAGLPCNGGILVDEDYRTLGDRRIFAIGDIAERSAIDGVRPSRDESWSHARRSAAIAARAILALPPEPEEAPWFWTSQFGHMIQVAGTTDTRLTAVRRGPGVMLYLDGNRLAGIACLDTPRDFLAGRRAIASGQGVDVARAADPATDLRKCFFTHMAPHAGVMS</sequence>
<dbReference type="Gene3D" id="3.50.50.60">
    <property type="entry name" value="FAD/NAD(P)-binding domain"/>
    <property type="match status" value="2"/>
</dbReference>
<comment type="caution">
    <text evidence="7">The sequence shown here is derived from an EMBL/GenBank/DDBJ whole genome shotgun (WGS) entry which is preliminary data.</text>
</comment>
<dbReference type="InterPro" id="IPR028202">
    <property type="entry name" value="Reductase_C"/>
</dbReference>
<evidence type="ECO:0000259" key="6">
    <source>
        <dbReference type="Pfam" id="PF14759"/>
    </source>
</evidence>
<evidence type="ECO:0000256" key="4">
    <source>
        <dbReference type="ARBA" id="ARBA00023002"/>
    </source>
</evidence>
<dbReference type="Proteomes" id="UP000024284">
    <property type="component" value="Unassembled WGS sequence"/>
</dbReference>
<dbReference type="STRING" id="76947.GCA_002080435_03113"/>
<dbReference type="SUPFAM" id="SSF55424">
    <property type="entry name" value="FAD/NAD-linked reductases, dimerisation (C-terminal) domain"/>
    <property type="match status" value="1"/>
</dbReference>
<feature type="domain" description="FAD/NAD(P)-binding" evidence="5">
    <location>
        <begin position="7"/>
        <end position="300"/>
    </location>
</feature>
<feature type="domain" description="Reductase C-terminal" evidence="6">
    <location>
        <begin position="321"/>
        <end position="399"/>
    </location>
</feature>
<dbReference type="InterPro" id="IPR036188">
    <property type="entry name" value="FAD/NAD-bd_sf"/>
</dbReference>
<dbReference type="GO" id="GO:0016651">
    <property type="term" value="F:oxidoreductase activity, acting on NAD(P)H"/>
    <property type="evidence" value="ECO:0007669"/>
    <property type="project" value="TreeGrafter"/>
</dbReference>
<gene>
    <name evidence="7" type="ORF">BV98_002760</name>
</gene>
<dbReference type="RefSeq" id="WP_020997473.1">
    <property type="nucleotide sequence ID" value="NZ_BCZD01000041.1"/>
</dbReference>
<dbReference type="PANTHER" id="PTHR43557:SF2">
    <property type="entry name" value="RIESKE DOMAIN-CONTAINING PROTEIN-RELATED"/>
    <property type="match status" value="1"/>
</dbReference>
<keyword evidence="8" id="KW-1185">Reference proteome</keyword>
<protein>
    <submittedName>
        <fullName evidence="7">Uncharacterized protein</fullName>
    </submittedName>
</protein>
<keyword evidence="2" id="KW-0285">Flavoprotein</keyword>
<evidence type="ECO:0000313" key="8">
    <source>
        <dbReference type="Proteomes" id="UP000024284"/>
    </source>
</evidence>
<dbReference type="EMBL" id="JFZA02000027">
    <property type="protein sequence ID" value="KFG89496.1"/>
    <property type="molecule type" value="Genomic_DNA"/>
</dbReference>
<dbReference type="PATRIC" id="fig|1219045.3.peg.2795"/>
<evidence type="ECO:0000313" key="7">
    <source>
        <dbReference type="EMBL" id="KFG89496.1"/>
    </source>
</evidence>
<keyword evidence="4" id="KW-0560">Oxidoreductase</keyword>
<dbReference type="AlphaFoldDB" id="A0A086P7X8"/>
<evidence type="ECO:0000256" key="2">
    <source>
        <dbReference type="ARBA" id="ARBA00022630"/>
    </source>
</evidence>
<dbReference type="PRINTS" id="PR00411">
    <property type="entry name" value="PNDRDTASEI"/>
</dbReference>
<evidence type="ECO:0000256" key="3">
    <source>
        <dbReference type="ARBA" id="ARBA00022827"/>
    </source>
</evidence>
<accession>A0A086P7X8</accession>
<dbReference type="OrthoDB" id="7809559at2"/>
<dbReference type="SUPFAM" id="SSF51905">
    <property type="entry name" value="FAD/NAD(P)-binding domain"/>
    <property type="match status" value="1"/>
</dbReference>
<dbReference type="PRINTS" id="PR00368">
    <property type="entry name" value="FADPNR"/>
</dbReference>
<dbReference type="PANTHER" id="PTHR43557">
    <property type="entry name" value="APOPTOSIS-INDUCING FACTOR 1"/>
    <property type="match status" value="1"/>
</dbReference>
<name>A0A086P7X8_SPHHM</name>
<comment type="cofactor">
    <cofactor evidence="1">
        <name>FAD</name>
        <dbReference type="ChEBI" id="CHEBI:57692"/>
    </cofactor>
</comment>
<dbReference type="InterPro" id="IPR016156">
    <property type="entry name" value="FAD/NAD-linked_Rdtase_dimer_sf"/>
</dbReference>
<dbReference type="InterPro" id="IPR050446">
    <property type="entry name" value="FAD-oxidoreductase/Apoptosis"/>
</dbReference>
<reference evidence="7" key="1">
    <citation type="submission" date="2014-08" db="EMBL/GenBank/DDBJ databases">
        <title>Draft genome sequences of Sphingobium herbicidovorans.</title>
        <authorList>
            <person name="Gan H.M."/>
            <person name="Gan H.Y."/>
            <person name="Savka M.A."/>
        </authorList>
    </citation>
    <scope>NUCLEOTIDE SEQUENCE [LARGE SCALE GENOMIC DNA]</scope>
    <source>
        <strain evidence="7">NBRC 16415</strain>
    </source>
</reference>
<dbReference type="GO" id="GO:0005737">
    <property type="term" value="C:cytoplasm"/>
    <property type="evidence" value="ECO:0007669"/>
    <property type="project" value="TreeGrafter"/>
</dbReference>
<dbReference type="Pfam" id="PF14759">
    <property type="entry name" value="Reductase_C"/>
    <property type="match status" value="1"/>
</dbReference>
<keyword evidence="3" id="KW-0274">FAD</keyword>
<dbReference type="Pfam" id="PF07992">
    <property type="entry name" value="Pyr_redox_2"/>
    <property type="match status" value="1"/>
</dbReference>